<dbReference type="Proteomes" id="UP000183567">
    <property type="component" value="Unassembled WGS sequence"/>
</dbReference>
<dbReference type="STRING" id="180088.A0A1J8QQG9"/>
<gene>
    <name evidence="2" type="ORF">AZE42_03619</name>
</gene>
<dbReference type="EMBL" id="LVVM01003952">
    <property type="protein sequence ID" value="OJA13964.1"/>
    <property type="molecule type" value="Genomic_DNA"/>
</dbReference>
<accession>A0A1J8QQG9</accession>
<protein>
    <submittedName>
        <fullName evidence="2">Uncharacterized protein</fullName>
    </submittedName>
</protein>
<reference evidence="2 3" key="1">
    <citation type="submission" date="2016-03" db="EMBL/GenBank/DDBJ databases">
        <title>Comparative genomics of the ectomycorrhizal sister species Rhizopogon vinicolor and Rhizopogon vesiculosus (Basidiomycota: Boletales) reveals a divergence of the mating type B locus.</title>
        <authorList>
            <person name="Mujic A.B."/>
            <person name="Kuo A."/>
            <person name="Tritt A."/>
            <person name="Lipzen A."/>
            <person name="Chen C."/>
            <person name="Johnson J."/>
            <person name="Sharma A."/>
            <person name="Barry K."/>
            <person name="Grigoriev I.V."/>
            <person name="Spatafora J.W."/>
        </authorList>
    </citation>
    <scope>NUCLEOTIDE SEQUENCE [LARGE SCALE GENOMIC DNA]</scope>
    <source>
        <strain evidence="2 3">AM-OR11-056</strain>
    </source>
</reference>
<proteinExistence type="predicted"/>
<name>A0A1J8QQG9_9AGAM</name>
<evidence type="ECO:0000313" key="2">
    <source>
        <dbReference type="EMBL" id="OJA13964.1"/>
    </source>
</evidence>
<organism evidence="2 3">
    <name type="scientific">Rhizopogon vesiculosus</name>
    <dbReference type="NCBI Taxonomy" id="180088"/>
    <lineage>
        <taxon>Eukaryota</taxon>
        <taxon>Fungi</taxon>
        <taxon>Dikarya</taxon>
        <taxon>Basidiomycota</taxon>
        <taxon>Agaricomycotina</taxon>
        <taxon>Agaricomycetes</taxon>
        <taxon>Agaricomycetidae</taxon>
        <taxon>Boletales</taxon>
        <taxon>Suillineae</taxon>
        <taxon>Rhizopogonaceae</taxon>
        <taxon>Rhizopogon</taxon>
    </lineage>
</organism>
<sequence length="111" mass="11782">MANEVAGEHSSPASTSFNRNHHVHGTIDDSLNPNNSLVAAHITEPSLALADFETVIRFGIDDWVARVSSQTAETACISIGACASVYSSRALKACKGNPENLSIMLIAPFEL</sequence>
<evidence type="ECO:0000313" key="3">
    <source>
        <dbReference type="Proteomes" id="UP000183567"/>
    </source>
</evidence>
<feature type="region of interest" description="Disordered" evidence="1">
    <location>
        <begin position="1"/>
        <end position="28"/>
    </location>
</feature>
<dbReference type="AlphaFoldDB" id="A0A1J8QQG9"/>
<evidence type="ECO:0000256" key="1">
    <source>
        <dbReference type="SAM" id="MobiDB-lite"/>
    </source>
</evidence>
<keyword evidence="3" id="KW-1185">Reference proteome</keyword>
<comment type="caution">
    <text evidence="2">The sequence shown here is derived from an EMBL/GenBank/DDBJ whole genome shotgun (WGS) entry which is preliminary data.</text>
</comment>
<dbReference type="OrthoDB" id="3182339at2759"/>